<evidence type="ECO:0000313" key="2">
    <source>
        <dbReference type="EMBL" id="MEE2040919.1"/>
    </source>
</evidence>
<evidence type="ECO:0000256" key="1">
    <source>
        <dbReference type="SAM" id="MobiDB-lite"/>
    </source>
</evidence>
<evidence type="ECO:0000313" key="3">
    <source>
        <dbReference type="Proteomes" id="UP001356095"/>
    </source>
</evidence>
<feature type="compositionally biased region" description="Low complexity" evidence="1">
    <location>
        <begin position="245"/>
        <end position="260"/>
    </location>
</feature>
<gene>
    <name evidence="2" type="ORF">Q8791_27230</name>
</gene>
<proteinExistence type="predicted"/>
<organism evidence="2 3">
    <name type="scientific">Nocardiopsis codii</name>
    <dbReference type="NCBI Taxonomy" id="3065942"/>
    <lineage>
        <taxon>Bacteria</taxon>
        <taxon>Bacillati</taxon>
        <taxon>Actinomycetota</taxon>
        <taxon>Actinomycetes</taxon>
        <taxon>Streptosporangiales</taxon>
        <taxon>Nocardiopsidaceae</taxon>
        <taxon>Nocardiopsis</taxon>
    </lineage>
</organism>
<dbReference type="Proteomes" id="UP001356095">
    <property type="component" value="Unassembled WGS sequence"/>
</dbReference>
<accession>A0ABU7KG66</accession>
<feature type="region of interest" description="Disordered" evidence="1">
    <location>
        <begin position="131"/>
        <end position="325"/>
    </location>
</feature>
<dbReference type="EMBL" id="JAUZMY010000037">
    <property type="protein sequence ID" value="MEE2040919.1"/>
    <property type="molecule type" value="Genomic_DNA"/>
</dbReference>
<protein>
    <recommendedName>
        <fullName evidence="4">Helix-turn-helix domain-containing protein</fullName>
    </recommendedName>
</protein>
<name>A0ABU7KG66_9ACTN</name>
<reference evidence="2 3" key="1">
    <citation type="submission" date="2023-08" db="EMBL/GenBank/DDBJ databases">
        <authorList>
            <person name="Girao M."/>
            <person name="Carvalho M.F."/>
        </authorList>
    </citation>
    <scope>NUCLEOTIDE SEQUENCE [LARGE SCALE GENOMIC DNA]</scope>
    <source>
        <strain evidence="2 3">CT-R113</strain>
    </source>
</reference>
<feature type="compositionally biased region" description="Basic and acidic residues" evidence="1">
    <location>
        <begin position="145"/>
        <end position="163"/>
    </location>
</feature>
<keyword evidence="3" id="KW-1185">Reference proteome</keyword>
<dbReference type="RefSeq" id="WP_330094683.1">
    <property type="nucleotide sequence ID" value="NZ_JAUZMY010000037.1"/>
</dbReference>
<feature type="compositionally biased region" description="Acidic residues" evidence="1">
    <location>
        <begin position="189"/>
        <end position="207"/>
    </location>
</feature>
<sequence>MSSTTPRVSTRKTYKIHFSPYMWVRKVPLATPLLHVVLEALATAVDPDGCYSWLNYDSLSLRSRGASESAVRTSVRTMEQAGLLRRITGQERFDILDAHGVRYTRDKPPLLVEILIPASAYSAEDLARVNRMRTDRGRPPITAESRPDITKTAGERKERKDAGKAAPQRRTKKDRAEEAVAKEPLPPIPEEEPDLDLPLDMDFEDAPDVSQAPDADSQDGSHRFLKPAASGLRNRRPPVSETGNPRSPYPSDADPDSSPSVGAQPQGGTSQFRGPDGPDGEGSTQRDDDQDVNGADGDAARPAQAPTPDSAPVTEEPPAEVPAPQVPPTAAELLVDQLLSETARLGAVPLGDPVEDRRRLVAMAQAALDGGMTPMRLREITSVGLHNVQRQWALATRLSIPERFSREHQGAFGGTPMGGGTAAPRPRCPWHPNCTTLDARGRCAECAEAERMRALAAGEVIEYSLGTDGVWRDHTGAQASEDDEFKGLSEAEIAQMMADRARMSAELASRPDRVHAAAAAARRLLQGPATDELVDA</sequence>
<feature type="compositionally biased region" description="Polar residues" evidence="1">
    <location>
        <begin position="261"/>
        <end position="272"/>
    </location>
</feature>
<comment type="caution">
    <text evidence="2">The sequence shown here is derived from an EMBL/GenBank/DDBJ whole genome shotgun (WGS) entry which is preliminary data.</text>
</comment>
<evidence type="ECO:0008006" key="4">
    <source>
        <dbReference type="Google" id="ProtNLM"/>
    </source>
</evidence>